<dbReference type="EMBL" id="ML211520">
    <property type="protein sequence ID" value="TFK82117.1"/>
    <property type="molecule type" value="Genomic_DNA"/>
</dbReference>
<gene>
    <name evidence="2" type="ORF">K466DRAFT_590778</name>
</gene>
<dbReference type="AlphaFoldDB" id="A0A5C3NZY6"/>
<evidence type="ECO:0000256" key="1">
    <source>
        <dbReference type="SAM" id="MobiDB-lite"/>
    </source>
</evidence>
<proteinExistence type="predicted"/>
<evidence type="ECO:0000313" key="2">
    <source>
        <dbReference type="EMBL" id="TFK82117.1"/>
    </source>
</evidence>
<sequence>MVSVTTTASASSSTSLRPTPSSSFTSMEDYSAAFGALQTQYGWGPVTSVPVRSTQVTEAQERSQPKDYESAFGALSSKLGFGRSWTPSAGCSGLQGTTRGRDDDEVAESC</sequence>
<keyword evidence="3" id="KW-1185">Reference proteome</keyword>
<feature type="region of interest" description="Disordered" evidence="1">
    <location>
        <begin position="90"/>
        <end position="110"/>
    </location>
</feature>
<organism evidence="2 3">
    <name type="scientific">Polyporus arcularius HHB13444</name>
    <dbReference type="NCBI Taxonomy" id="1314778"/>
    <lineage>
        <taxon>Eukaryota</taxon>
        <taxon>Fungi</taxon>
        <taxon>Dikarya</taxon>
        <taxon>Basidiomycota</taxon>
        <taxon>Agaricomycotina</taxon>
        <taxon>Agaricomycetes</taxon>
        <taxon>Polyporales</taxon>
        <taxon>Polyporaceae</taxon>
        <taxon>Polyporus</taxon>
    </lineage>
</organism>
<dbReference type="Proteomes" id="UP000308197">
    <property type="component" value="Unassembled WGS sequence"/>
</dbReference>
<name>A0A5C3NZY6_9APHY</name>
<dbReference type="InParanoid" id="A0A5C3NZY6"/>
<feature type="region of interest" description="Disordered" evidence="1">
    <location>
        <begin position="1"/>
        <end position="25"/>
    </location>
</feature>
<evidence type="ECO:0000313" key="3">
    <source>
        <dbReference type="Proteomes" id="UP000308197"/>
    </source>
</evidence>
<protein>
    <submittedName>
        <fullName evidence="2">Uncharacterized protein</fullName>
    </submittedName>
</protein>
<reference evidence="2 3" key="1">
    <citation type="journal article" date="2019" name="Nat. Ecol. Evol.">
        <title>Megaphylogeny resolves global patterns of mushroom evolution.</title>
        <authorList>
            <person name="Varga T."/>
            <person name="Krizsan K."/>
            <person name="Foldi C."/>
            <person name="Dima B."/>
            <person name="Sanchez-Garcia M."/>
            <person name="Sanchez-Ramirez S."/>
            <person name="Szollosi G.J."/>
            <person name="Szarkandi J.G."/>
            <person name="Papp V."/>
            <person name="Albert L."/>
            <person name="Andreopoulos W."/>
            <person name="Angelini C."/>
            <person name="Antonin V."/>
            <person name="Barry K.W."/>
            <person name="Bougher N.L."/>
            <person name="Buchanan P."/>
            <person name="Buyck B."/>
            <person name="Bense V."/>
            <person name="Catcheside P."/>
            <person name="Chovatia M."/>
            <person name="Cooper J."/>
            <person name="Damon W."/>
            <person name="Desjardin D."/>
            <person name="Finy P."/>
            <person name="Geml J."/>
            <person name="Haridas S."/>
            <person name="Hughes K."/>
            <person name="Justo A."/>
            <person name="Karasinski D."/>
            <person name="Kautmanova I."/>
            <person name="Kiss B."/>
            <person name="Kocsube S."/>
            <person name="Kotiranta H."/>
            <person name="LaButti K.M."/>
            <person name="Lechner B.E."/>
            <person name="Liimatainen K."/>
            <person name="Lipzen A."/>
            <person name="Lukacs Z."/>
            <person name="Mihaltcheva S."/>
            <person name="Morgado L.N."/>
            <person name="Niskanen T."/>
            <person name="Noordeloos M.E."/>
            <person name="Ohm R.A."/>
            <person name="Ortiz-Santana B."/>
            <person name="Ovrebo C."/>
            <person name="Racz N."/>
            <person name="Riley R."/>
            <person name="Savchenko A."/>
            <person name="Shiryaev A."/>
            <person name="Soop K."/>
            <person name="Spirin V."/>
            <person name="Szebenyi C."/>
            <person name="Tomsovsky M."/>
            <person name="Tulloss R.E."/>
            <person name="Uehling J."/>
            <person name="Grigoriev I.V."/>
            <person name="Vagvolgyi C."/>
            <person name="Papp T."/>
            <person name="Martin F.M."/>
            <person name="Miettinen O."/>
            <person name="Hibbett D.S."/>
            <person name="Nagy L.G."/>
        </authorList>
    </citation>
    <scope>NUCLEOTIDE SEQUENCE [LARGE SCALE GENOMIC DNA]</scope>
    <source>
        <strain evidence="2 3">HHB13444</strain>
    </source>
</reference>
<accession>A0A5C3NZY6</accession>